<protein>
    <submittedName>
        <fullName evidence="2">Uncharacterized protein</fullName>
    </submittedName>
</protein>
<feature type="compositionally biased region" description="Basic residues" evidence="1">
    <location>
        <begin position="50"/>
        <end position="62"/>
    </location>
</feature>
<name>A0A8H3EU81_9LECA</name>
<keyword evidence="3" id="KW-1185">Reference proteome</keyword>
<evidence type="ECO:0000313" key="3">
    <source>
        <dbReference type="Proteomes" id="UP000664521"/>
    </source>
</evidence>
<dbReference type="EMBL" id="CAJPDS010000010">
    <property type="protein sequence ID" value="CAF9911745.1"/>
    <property type="molecule type" value="Genomic_DNA"/>
</dbReference>
<evidence type="ECO:0000256" key="1">
    <source>
        <dbReference type="SAM" id="MobiDB-lite"/>
    </source>
</evidence>
<comment type="caution">
    <text evidence="2">The sequence shown here is derived from an EMBL/GenBank/DDBJ whole genome shotgun (WGS) entry which is preliminary data.</text>
</comment>
<proteinExistence type="predicted"/>
<dbReference type="AlphaFoldDB" id="A0A8H3EU81"/>
<feature type="region of interest" description="Disordered" evidence="1">
    <location>
        <begin position="35"/>
        <end position="62"/>
    </location>
</feature>
<accession>A0A8H3EU81</accession>
<gene>
    <name evidence="2" type="ORF">HETSPECPRED_000432</name>
</gene>
<organism evidence="2 3">
    <name type="scientific">Heterodermia speciosa</name>
    <dbReference type="NCBI Taxonomy" id="116794"/>
    <lineage>
        <taxon>Eukaryota</taxon>
        <taxon>Fungi</taxon>
        <taxon>Dikarya</taxon>
        <taxon>Ascomycota</taxon>
        <taxon>Pezizomycotina</taxon>
        <taxon>Lecanoromycetes</taxon>
        <taxon>OSLEUM clade</taxon>
        <taxon>Lecanoromycetidae</taxon>
        <taxon>Caliciales</taxon>
        <taxon>Physciaceae</taxon>
        <taxon>Heterodermia</taxon>
    </lineage>
</organism>
<dbReference type="Proteomes" id="UP000664521">
    <property type="component" value="Unassembled WGS sequence"/>
</dbReference>
<sequence>MPPTPLSPPTLMPTLDSSHIPHIRVSTQRINAPGMHKQHIPHSTPAPLLRHPHQPHHRLPRRNRIKQDALQPGRQLQHLLRTLIHIPIPACIPPAIENHLYLVRGRTDSGGGAAGNVQDEGPLAKVSIAADDSAGAGCCGVFTAVGLVEMEGKELEAGDHAGEGAPAGAGYDDHVEGGFKGG</sequence>
<evidence type="ECO:0000313" key="2">
    <source>
        <dbReference type="EMBL" id="CAF9911745.1"/>
    </source>
</evidence>
<reference evidence="2" key="1">
    <citation type="submission" date="2021-03" db="EMBL/GenBank/DDBJ databases">
        <authorList>
            <person name="Tagirdzhanova G."/>
        </authorList>
    </citation>
    <scope>NUCLEOTIDE SEQUENCE</scope>
</reference>